<dbReference type="SMART" id="SM00336">
    <property type="entry name" value="BBOX"/>
    <property type="match status" value="1"/>
</dbReference>
<evidence type="ECO:0000259" key="12">
    <source>
        <dbReference type="PROSITE" id="PS50200"/>
    </source>
</evidence>
<feature type="domain" description="B box-type" evidence="10">
    <location>
        <begin position="746"/>
        <end position="786"/>
    </location>
</feature>
<evidence type="ECO:0000256" key="6">
    <source>
        <dbReference type="PROSITE-ProRule" id="PRU00024"/>
    </source>
</evidence>
<dbReference type="InterPro" id="IPR003879">
    <property type="entry name" value="Butyrophylin_SPRY"/>
</dbReference>
<dbReference type="InterPro" id="IPR017907">
    <property type="entry name" value="Znf_RING_CS"/>
</dbReference>
<dbReference type="STRING" id="623744.A0A553MZC3"/>
<feature type="domain" description="B30.2/SPRY" evidence="11">
    <location>
        <begin position="942"/>
        <end position="1136"/>
    </location>
</feature>
<dbReference type="InterPro" id="IPR043136">
    <property type="entry name" value="B30.2/SPRY_sf"/>
</dbReference>
<feature type="region of interest" description="Disordered" evidence="8">
    <location>
        <begin position="384"/>
        <end position="580"/>
    </location>
</feature>
<dbReference type="InterPro" id="IPR000159">
    <property type="entry name" value="RA_dom"/>
</dbReference>
<evidence type="ECO:0000259" key="11">
    <source>
        <dbReference type="PROSITE" id="PS50188"/>
    </source>
</evidence>
<dbReference type="EMBL" id="SRMA01027190">
    <property type="protein sequence ID" value="TRY58529.1"/>
    <property type="molecule type" value="Genomic_DNA"/>
</dbReference>
<dbReference type="SUPFAM" id="SSF54236">
    <property type="entry name" value="Ubiquitin-like"/>
    <property type="match status" value="1"/>
</dbReference>
<dbReference type="OrthoDB" id="6105938at2759"/>
<dbReference type="InterPro" id="IPR000315">
    <property type="entry name" value="Znf_B-box"/>
</dbReference>
<dbReference type="InterPro" id="IPR006574">
    <property type="entry name" value="PRY"/>
</dbReference>
<dbReference type="SMART" id="SM00589">
    <property type="entry name" value="PRY"/>
    <property type="match status" value="1"/>
</dbReference>
<evidence type="ECO:0000256" key="7">
    <source>
        <dbReference type="SAM" id="Coils"/>
    </source>
</evidence>
<dbReference type="InterPro" id="IPR013320">
    <property type="entry name" value="ConA-like_dom_sf"/>
</dbReference>
<feature type="coiled-coil region" evidence="7">
    <location>
        <begin position="797"/>
        <end position="893"/>
    </location>
</feature>
<feature type="region of interest" description="Disordered" evidence="8">
    <location>
        <begin position="88"/>
        <end position="137"/>
    </location>
</feature>
<dbReference type="Pfam" id="PF00622">
    <property type="entry name" value="SPRY"/>
    <property type="match status" value="1"/>
</dbReference>
<dbReference type="Proteomes" id="UP000316079">
    <property type="component" value="Unassembled WGS sequence"/>
</dbReference>
<dbReference type="PROSITE" id="PS50188">
    <property type="entry name" value="B302_SPRY"/>
    <property type="match status" value="1"/>
</dbReference>
<dbReference type="InterPro" id="IPR001841">
    <property type="entry name" value="Znf_RING"/>
</dbReference>
<evidence type="ECO:0008006" key="15">
    <source>
        <dbReference type="Google" id="ProtNLM"/>
    </source>
</evidence>
<dbReference type="InterPro" id="IPR039665">
    <property type="entry name" value="PH_APBB1IP"/>
</dbReference>
<dbReference type="SUPFAM" id="SSF50729">
    <property type="entry name" value="PH domain-like"/>
    <property type="match status" value="1"/>
</dbReference>
<evidence type="ECO:0000256" key="5">
    <source>
        <dbReference type="ARBA" id="ARBA00022859"/>
    </source>
</evidence>
<evidence type="ECO:0000256" key="3">
    <source>
        <dbReference type="ARBA" id="ARBA00022771"/>
    </source>
</evidence>
<dbReference type="InterPro" id="IPR051051">
    <property type="entry name" value="E3_ubiq-ligase_TRIM/RNF"/>
</dbReference>
<dbReference type="Pfam" id="PF13765">
    <property type="entry name" value="PRY"/>
    <property type="match status" value="1"/>
</dbReference>
<evidence type="ECO:0000313" key="13">
    <source>
        <dbReference type="EMBL" id="TRY58529.1"/>
    </source>
</evidence>
<keyword evidence="3 6" id="KW-0863">Zinc-finger</keyword>
<dbReference type="PROSITE" id="PS50200">
    <property type="entry name" value="RA"/>
    <property type="match status" value="1"/>
</dbReference>
<dbReference type="Pfam" id="PF00643">
    <property type="entry name" value="zf-B_box"/>
    <property type="match status" value="1"/>
</dbReference>
<dbReference type="Pfam" id="PF15227">
    <property type="entry name" value="zf-C3HC4_4"/>
    <property type="match status" value="1"/>
</dbReference>
<dbReference type="PRINTS" id="PR01407">
    <property type="entry name" value="BUTYPHLNCDUF"/>
</dbReference>
<keyword evidence="14" id="KW-1185">Reference proteome</keyword>
<dbReference type="PROSITE" id="PS00518">
    <property type="entry name" value="ZF_RING_1"/>
    <property type="match status" value="1"/>
</dbReference>
<dbReference type="Pfam" id="PF25600">
    <property type="entry name" value="TRIM_CC"/>
    <property type="match status" value="1"/>
</dbReference>
<dbReference type="InterPro" id="IPR029071">
    <property type="entry name" value="Ubiquitin-like_domsf"/>
</dbReference>
<feature type="domain" description="Ras-associating" evidence="12">
    <location>
        <begin position="158"/>
        <end position="245"/>
    </location>
</feature>
<comment type="caution">
    <text evidence="13">The sequence shown here is derived from an EMBL/GenBank/DDBJ whole genome shotgun (WGS) entry which is preliminary data.</text>
</comment>
<evidence type="ECO:0000256" key="4">
    <source>
        <dbReference type="ARBA" id="ARBA00022833"/>
    </source>
</evidence>
<dbReference type="Gene3D" id="3.30.160.60">
    <property type="entry name" value="Classic Zinc Finger"/>
    <property type="match status" value="1"/>
</dbReference>
<feature type="compositionally biased region" description="Pro residues" evidence="8">
    <location>
        <begin position="429"/>
        <end position="452"/>
    </location>
</feature>
<evidence type="ECO:0000259" key="10">
    <source>
        <dbReference type="PROSITE" id="PS50119"/>
    </source>
</evidence>
<dbReference type="SMART" id="SM00314">
    <property type="entry name" value="RA"/>
    <property type="match status" value="1"/>
</dbReference>
<feature type="compositionally biased region" description="Low complexity" evidence="8">
    <location>
        <begin position="111"/>
        <end position="124"/>
    </location>
</feature>
<feature type="compositionally biased region" description="Pro residues" evidence="8">
    <location>
        <begin position="514"/>
        <end position="549"/>
    </location>
</feature>
<sequence>MDDIDAMFSDMLQEMDLLTQSLGAEAEAAPLPKPPSVPEPLEINFSIGFSSLNESLNDLEDNDLDALMADLVADINATEEMFATEKETLKGSLPAAPSPSPPQSSYVVEVSKPATSSNSAAAPPLLTGSKSSTEDDEEQLKADKIKLALEKIKEAKVKKLVVKVEIKDGSSKTLMVDERQTVRDVMDNLFEKTHCDCNVDWSVCETNPDLQTERGFEDHENLVEPLSTWTRDTENKVLFLERKDKYEVFKNPQASIQMIFYLWKKDKKSLKDMKDKDKEQLLKENFCGASVIVPDLEGVLFLKEDGKKSWKQRFFLLRASGLYYSPKGKTKHPQIQKESQYIKYLCCDDADSMTLWVTGIRVAKYGKQLFDNYKDAVRKASGSSSWASRSIQMSSSASTPSPPLKVKAANGEAPQPPMENKVPPSQASFPPPPTDLLPPPPPDPIFPPPAPALPTMTKPNRFPPPPKFIQSSFPPPPTDDLPPPPPPPEELDLPPDFLPPPPPSFAAFPEEHPPPSNPIACLPPQPLHPVPPMSSGGAPPPPPPPPPPATAASRSSANTGSVRKIGPPPPRRTTPVQMAPSGGDLMKLKLSCLASGSLSILLMAEANVLLDQEFGCSICLELLKDPVTTSCGHSFCKICIEDCWNEEDVKGAYSCPQCRQTFISRPSLAKNVLLAEMLEKLKKSSTQTDDCYAGAGDVECDSCTGRKHKAVKSCLVCLNSYCRSHLQQHESLFSSKHKLIEATGQMREMMCSKHEEQLKMFCRTDQKCVCFLCVIEEHKNHETVTAATEKAEKQIILKELQKEYDKKIKVREKELQELMEAVVLHKCSTQAAVRFTERIFTDLIRSIEKRSSELTQLIRDQEKAAANRAEVLVKRLEKEIDGLKSKSNELERLSQVLLDPIVFLQRFPTACVPPGATDMSSFTISSLLSLDHVEKSVFELKETLENICKEEVENVTEQDFKELSLDPLSANHRLLLCEKNRLVRYTDAVQKYPDCPDRFDSYRGVLCSERVSGRSYWEVEYHGGVNIAVTYKSLRRKGNASECWLGYNDHSWMLLCSSNTCNFFHNKVKLDLPVVPGSRRIGVFIDQKAGTLSFYSVSDTMHLIHRVQTVFKQPLYPAFGIGLSSMVQLCSPSKTV</sequence>
<dbReference type="CDD" id="cd16040">
    <property type="entry name" value="SPRY_PRY_SNTX"/>
    <property type="match status" value="1"/>
</dbReference>
<dbReference type="AlphaFoldDB" id="A0A553MZC3"/>
<dbReference type="PROSITE" id="PS50089">
    <property type="entry name" value="ZF_RING_2"/>
    <property type="match status" value="1"/>
</dbReference>
<dbReference type="SUPFAM" id="SSF57850">
    <property type="entry name" value="RING/U-box"/>
    <property type="match status" value="1"/>
</dbReference>
<feature type="compositionally biased region" description="Pro residues" evidence="8">
    <location>
        <begin position="461"/>
        <end position="488"/>
    </location>
</feature>
<dbReference type="CDD" id="cd19769">
    <property type="entry name" value="Bbox2_TRIM16-like"/>
    <property type="match status" value="1"/>
</dbReference>
<dbReference type="Gene3D" id="2.60.120.920">
    <property type="match status" value="1"/>
</dbReference>
<gene>
    <name evidence="13" type="ORF">DNTS_004931</name>
</gene>
<dbReference type="GO" id="GO:0005737">
    <property type="term" value="C:cytoplasm"/>
    <property type="evidence" value="ECO:0007669"/>
    <property type="project" value="UniProtKB-ARBA"/>
</dbReference>
<keyword evidence="7" id="KW-0175">Coiled coil</keyword>
<protein>
    <recommendedName>
        <fullName evidence="15">RING-type E3 ubiquitin transferase</fullName>
    </recommendedName>
</protein>
<evidence type="ECO:0000256" key="8">
    <source>
        <dbReference type="SAM" id="MobiDB-lite"/>
    </source>
</evidence>
<dbReference type="CDD" id="cd19802">
    <property type="entry name" value="Bbox1_TRIM8-like"/>
    <property type="match status" value="1"/>
</dbReference>
<keyword evidence="4" id="KW-0862">Zinc</keyword>
<dbReference type="Gene3D" id="2.30.29.30">
    <property type="entry name" value="Pleckstrin-homology domain (PH domain)/Phosphotyrosine-binding domain (PTB)"/>
    <property type="match status" value="2"/>
</dbReference>
<keyword evidence="2" id="KW-0479">Metal-binding</keyword>
<dbReference type="InterPro" id="IPR058030">
    <property type="entry name" value="TRIM8/14/16/25/29/45/65_CC"/>
</dbReference>
<organism evidence="13 14">
    <name type="scientific">Danionella cerebrum</name>
    <dbReference type="NCBI Taxonomy" id="2873325"/>
    <lineage>
        <taxon>Eukaryota</taxon>
        <taxon>Metazoa</taxon>
        <taxon>Chordata</taxon>
        <taxon>Craniata</taxon>
        <taxon>Vertebrata</taxon>
        <taxon>Euteleostomi</taxon>
        <taxon>Actinopterygii</taxon>
        <taxon>Neopterygii</taxon>
        <taxon>Teleostei</taxon>
        <taxon>Ostariophysi</taxon>
        <taxon>Cypriniformes</taxon>
        <taxon>Danionidae</taxon>
        <taxon>Danioninae</taxon>
        <taxon>Danionella</taxon>
    </lineage>
</organism>
<evidence type="ECO:0000259" key="9">
    <source>
        <dbReference type="PROSITE" id="PS50089"/>
    </source>
</evidence>
<evidence type="ECO:0000256" key="1">
    <source>
        <dbReference type="ARBA" id="ARBA00022588"/>
    </source>
</evidence>
<dbReference type="InterPro" id="IPR003877">
    <property type="entry name" value="SPRY_dom"/>
</dbReference>
<reference evidence="13 14" key="1">
    <citation type="journal article" date="2019" name="Sci. Data">
        <title>Hybrid genome assembly and annotation of Danionella translucida.</title>
        <authorList>
            <person name="Kadobianskyi M."/>
            <person name="Schulze L."/>
            <person name="Schuelke M."/>
            <person name="Judkewitz B."/>
        </authorList>
    </citation>
    <scope>NUCLEOTIDE SEQUENCE [LARGE SCALE GENOMIC DNA]</scope>
    <source>
        <strain evidence="13 14">Bolton</strain>
    </source>
</reference>
<dbReference type="Gene3D" id="3.30.40.10">
    <property type="entry name" value="Zinc/RING finger domain, C3HC4 (zinc finger)"/>
    <property type="match status" value="1"/>
</dbReference>
<dbReference type="GO" id="GO:0008270">
    <property type="term" value="F:zinc ion binding"/>
    <property type="evidence" value="ECO:0007669"/>
    <property type="project" value="UniProtKB-KW"/>
</dbReference>
<dbReference type="PROSITE" id="PS50119">
    <property type="entry name" value="ZF_BBOX"/>
    <property type="match status" value="1"/>
</dbReference>
<dbReference type="GO" id="GO:0007165">
    <property type="term" value="P:signal transduction"/>
    <property type="evidence" value="ECO:0007669"/>
    <property type="project" value="InterPro"/>
</dbReference>
<keyword evidence="1" id="KW-0399">Innate immunity</keyword>
<dbReference type="InterPro" id="IPR001870">
    <property type="entry name" value="B30.2/SPRY"/>
</dbReference>
<dbReference type="SMART" id="SM00184">
    <property type="entry name" value="RING"/>
    <property type="match status" value="1"/>
</dbReference>
<dbReference type="CDD" id="cd01259">
    <property type="entry name" value="PH_APBB1IP"/>
    <property type="match status" value="1"/>
</dbReference>
<accession>A0A553MZC3</accession>
<dbReference type="Pfam" id="PF21989">
    <property type="entry name" value="RA_2"/>
    <property type="match status" value="1"/>
</dbReference>
<evidence type="ECO:0000313" key="14">
    <source>
        <dbReference type="Proteomes" id="UP000316079"/>
    </source>
</evidence>
<feature type="compositionally biased region" description="Low complexity" evidence="8">
    <location>
        <begin position="384"/>
        <end position="398"/>
    </location>
</feature>
<dbReference type="SUPFAM" id="SSF57845">
    <property type="entry name" value="B-box zinc-binding domain"/>
    <property type="match status" value="1"/>
</dbReference>
<dbReference type="Gene3D" id="4.10.830.40">
    <property type="match status" value="1"/>
</dbReference>
<dbReference type="SUPFAM" id="SSF49899">
    <property type="entry name" value="Concanavalin A-like lectins/glucanases"/>
    <property type="match status" value="1"/>
</dbReference>
<name>A0A553MZC3_9TELE</name>
<dbReference type="Gene3D" id="3.10.20.90">
    <property type="entry name" value="Phosphatidylinositol 3-kinase Catalytic Subunit, Chain A, domain 1"/>
    <property type="match status" value="1"/>
</dbReference>
<dbReference type="PANTHER" id="PTHR25465:SF5">
    <property type="entry name" value="E3 UBIQUITIN_ISG15 LIGASE TRIM25-RELATED"/>
    <property type="match status" value="1"/>
</dbReference>
<dbReference type="PANTHER" id="PTHR25465">
    <property type="entry name" value="B-BOX DOMAIN CONTAINING"/>
    <property type="match status" value="1"/>
</dbReference>
<keyword evidence="5" id="KW-0391">Immunity</keyword>
<dbReference type="SMART" id="SM00449">
    <property type="entry name" value="SPRY"/>
    <property type="match status" value="1"/>
</dbReference>
<dbReference type="InterPro" id="IPR011993">
    <property type="entry name" value="PH-like_dom_sf"/>
</dbReference>
<feature type="domain" description="RING-type" evidence="9">
    <location>
        <begin position="616"/>
        <end position="659"/>
    </location>
</feature>
<dbReference type="GO" id="GO:0045087">
    <property type="term" value="P:innate immune response"/>
    <property type="evidence" value="ECO:0007669"/>
    <property type="project" value="UniProtKB-KW"/>
</dbReference>
<dbReference type="InterPro" id="IPR013083">
    <property type="entry name" value="Znf_RING/FYVE/PHD"/>
</dbReference>
<evidence type="ECO:0000256" key="2">
    <source>
        <dbReference type="ARBA" id="ARBA00022723"/>
    </source>
</evidence>
<proteinExistence type="predicted"/>